<sequence>MHSENLSPKDKYLLRSVMFNNIEGVVRAIELGADINMVPDDGLTCIHLVAEKGFIELTKLLVSLPGIQLDVLSSFGWSPLSNAVYSNHLEICTILLQSGANPNFRVVFEQTPLHIAVFYKRPIIVAELIKYGADVNSVDCFHQSPLHLAVFSQPSATITKILMDSGADPNFKSKSRLSILTEAVLVAWTPYHTKIISFLINFGADVMATDDIKRETPLHKAALNGYVPALKLLIQHGADINAKNAYNQLPVDLARLHGNHDATEELVLIDDFFTYQELKELMDKVYS</sequence>
<organism evidence="4 5">
    <name type="scientific">Cimex lectularius</name>
    <name type="common">Bed bug</name>
    <name type="synonym">Acanthia lectularia</name>
    <dbReference type="NCBI Taxonomy" id="79782"/>
    <lineage>
        <taxon>Eukaryota</taxon>
        <taxon>Metazoa</taxon>
        <taxon>Ecdysozoa</taxon>
        <taxon>Arthropoda</taxon>
        <taxon>Hexapoda</taxon>
        <taxon>Insecta</taxon>
        <taxon>Pterygota</taxon>
        <taxon>Neoptera</taxon>
        <taxon>Paraneoptera</taxon>
        <taxon>Hemiptera</taxon>
        <taxon>Heteroptera</taxon>
        <taxon>Panheteroptera</taxon>
        <taxon>Cimicomorpha</taxon>
        <taxon>Cimicidae</taxon>
        <taxon>Cimex</taxon>
    </lineage>
</organism>
<protein>
    <submittedName>
        <fullName evidence="4">Uncharacterized protein</fullName>
    </submittedName>
</protein>
<dbReference type="InterPro" id="IPR002110">
    <property type="entry name" value="Ankyrin_rpt"/>
</dbReference>
<dbReference type="Proteomes" id="UP000494040">
    <property type="component" value="Unassembled WGS sequence"/>
</dbReference>
<dbReference type="EnsemblMetazoa" id="XM_014393653.1">
    <property type="protein sequence ID" value="XP_014249139.1"/>
    <property type="gene ID" value="LOC106666452"/>
</dbReference>
<evidence type="ECO:0000256" key="3">
    <source>
        <dbReference type="PROSITE-ProRule" id="PRU00023"/>
    </source>
</evidence>
<feature type="repeat" description="ANK" evidence="3">
    <location>
        <begin position="75"/>
        <end position="107"/>
    </location>
</feature>
<feature type="repeat" description="ANK" evidence="3">
    <location>
        <begin position="108"/>
        <end position="140"/>
    </location>
</feature>
<dbReference type="PROSITE" id="PS50088">
    <property type="entry name" value="ANK_REPEAT"/>
    <property type="match status" value="4"/>
</dbReference>
<dbReference type="SMART" id="SM00248">
    <property type="entry name" value="ANK"/>
    <property type="match status" value="8"/>
</dbReference>
<dbReference type="InterPro" id="IPR036770">
    <property type="entry name" value="Ankyrin_rpt-contain_sf"/>
</dbReference>
<evidence type="ECO:0000313" key="5">
    <source>
        <dbReference type="Proteomes" id="UP000494040"/>
    </source>
</evidence>
<dbReference type="PANTHER" id="PTHR24198:SF165">
    <property type="entry name" value="ANKYRIN REPEAT-CONTAINING PROTEIN-RELATED"/>
    <property type="match status" value="1"/>
</dbReference>
<dbReference type="PANTHER" id="PTHR24198">
    <property type="entry name" value="ANKYRIN REPEAT AND PROTEIN KINASE DOMAIN-CONTAINING PROTEIN"/>
    <property type="match status" value="1"/>
</dbReference>
<accession>A0A8I6RM96</accession>
<dbReference type="AlphaFoldDB" id="A0A8I6RM96"/>
<keyword evidence="1" id="KW-0677">Repeat</keyword>
<evidence type="ECO:0000313" key="4">
    <source>
        <dbReference type="EnsemblMetazoa" id="XP_014249139.1"/>
    </source>
</evidence>
<reference evidence="4" key="1">
    <citation type="submission" date="2022-01" db="UniProtKB">
        <authorList>
            <consortium name="EnsemblMetazoa"/>
        </authorList>
    </citation>
    <scope>IDENTIFICATION</scope>
</reference>
<feature type="repeat" description="ANK" evidence="3">
    <location>
        <begin position="141"/>
        <end position="174"/>
    </location>
</feature>
<dbReference type="OrthoDB" id="9995210at2759"/>
<keyword evidence="2 3" id="KW-0040">ANK repeat</keyword>
<evidence type="ECO:0000256" key="2">
    <source>
        <dbReference type="ARBA" id="ARBA00023043"/>
    </source>
</evidence>
<proteinExistence type="predicted"/>
<dbReference type="KEGG" id="clec:106666452"/>
<dbReference type="Pfam" id="PF00023">
    <property type="entry name" value="Ank"/>
    <property type="match status" value="2"/>
</dbReference>
<dbReference type="PRINTS" id="PR01415">
    <property type="entry name" value="ANKYRIN"/>
</dbReference>
<dbReference type="Gene3D" id="1.25.40.20">
    <property type="entry name" value="Ankyrin repeat-containing domain"/>
    <property type="match status" value="3"/>
</dbReference>
<dbReference type="PROSITE" id="PS50297">
    <property type="entry name" value="ANK_REP_REGION"/>
    <property type="match status" value="4"/>
</dbReference>
<dbReference type="Pfam" id="PF12796">
    <property type="entry name" value="Ank_2"/>
    <property type="match status" value="2"/>
</dbReference>
<keyword evidence="5" id="KW-1185">Reference proteome</keyword>
<evidence type="ECO:0000256" key="1">
    <source>
        <dbReference type="ARBA" id="ARBA00022737"/>
    </source>
</evidence>
<dbReference type="SUPFAM" id="SSF48403">
    <property type="entry name" value="Ankyrin repeat"/>
    <property type="match status" value="1"/>
</dbReference>
<dbReference type="RefSeq" id="XP_014249139.1">
    <property type="nucleotide sequence ID" value="XM_014393653.1"/>
</dbReference>
<dbReference type="GeneID" id="106666452"/>
<dbReference type="OMA" id="HLEICTI"/>
<name>A0A8I6RM96_CIMLE</name>
<feature type="repeat" description="ANK" evidence="3">
    <location>
        <begin position="213"/>
        <end position="245"/>
    </location>
</feature>